<dbReference type="PROSITE" id="PS51318">
    <property type="entry name" value="TAT"/>
    <property type="match status" value="1"/>
</dbReference>
<dbReference type="Pfam" id="PF07394">
    <property type="entry name" value="DUF1501"/>
    <property type="match status" value="1"/>
</dbReference>
<name>A0AAU7C7T5_9BACT</name>
<dbReference type="RefSeq" id="WP_406693881.1">
    <property type="nucleotide sequence ID" value="NZ_CP155447.1"/>
</dbReference>
<dbReference type="InterPro" id="IPR010869">
    <property type="entry name" value="DUF1501"/>
</dbReference>
<dbReference type="AlphaFoldDB" id="A0AAU7C7T5"/>
<dbReference type="PANTHER" id="PTHR43737">
    <property type="entry name" value="BLL7424 PROTEIN"/>
    <property type="match status" value="1"/>
</dbReference>
<sequence>MGQHKQTPYSEGMATRRDFLQVGYSGLLGMGLPGLLAGRSAAAATAGATPGRAKSVIVILLSGGLGQHDSFDMKPEAPDGIRGEFKPIDTAVPGIQMCEHLPGLAARAKRLAVVRSMSHPEGNHLCAVHRILTGHASVPRGASDLDRVASRDDFPCYAAVLDSLRRRSDGIPNGVALPTRLVEGPLTWPGQDAGFLGPRHDPWQLKLDPRQAESKDDSLALPDGLDPARLHRRRHLLGQTFVVPPSGDAFADQQDAALALLCNGQVGRALNVEREDPRLVDRYGHHSFGKSLLLARRLVEAGVPIVQASMGIVQTWDTHVNNFPNLKDNLLPPLDRAVSALLDDLEVRGLLDETLVVMLGEFGRTPRIHPLKPGDVPGRDHWPAVFPAVFAGAGVVGGQIIGKSDRLGAYPISRSFSPPDLAATIYNALGVDTGTELRDRLGRPLTLCSGQPIASLYSTAPV</sequence>
<accession>A0AAU7C7T5</accession>
<reference evidence="1" key="1">
    <citation type="submission" date="2024-05" db="EMBL/GenBank/DDBJ databases">
        <title>Planctomycetes of the genus Singulisphaera possess chitinolytic capabilities.</title>
        <authorList>
            <person name="Ivanova A."/>
        </authorList>
    </citation>
    <scope>NUCLEOTIDE SEQUENCE</scope>
    <source>
        <strain evidence="1">Ch08T</strain>
    </source>
</reference>
<dbReference type="SUPFAM" id="SSF53649">
    <property type="entry name" value="Alkaline phosphatase-like"/>
    <property type="match status" value="1"/>
</dbReference>
<proteinExistence type="predicted"/>
<organism evidence="1">
    <name type="scientific">Singulisphaera sp. Ch08</name>
    <dbReference type="NCBI Taxonomy" id="3120278"/>
    <lineage>
        <taxon>Bacteria</taxon>
        <taxon>Pseudomonadati</taxon>
        <taxon>Planctomycetota</taxon>
        <taxon>Planctomycetia</taxon>
        <taxon>Isosphaerales</taxon>
        <taxon>Isosphaeraceae</taxon>
        <taxon>Singulisphaera</taxon>
    </lineage>
</organism>
<dbReference type="InterPro" id="IPR017850">
    <property type="entry name" value="Alkaline_phosphatase_core_sf"/>
</dbReference>
<dbReference type="InterPro" id="IPR006311">
    <property type="entry name" value="TAT_signal"/>
</dbReference>
<evidence type="ECO:0000313" key="1">
    <source>
        <dbReference type="EMBL" id="XBH01190.1"/>
    </source>
</evidence>
<gene>
    <name evidence="1" type="ORF">V5E97_22860</name>
</gene>
<dbReference type="EMBL" id="CP155447">
    <property type="protein sequence ID" value="XBH01190.1"/>
    <property type="molecule type" value="Genomic_DNA"/>
</dbReference>
<dbReference type="PANTHER" id="PTHR43737:SF1">
    <property type="entry name" value="DUF1501 DOMAIN-CONTAINING PROTEIN"/>
    <property type="match status" value="1"/>
</dbReference>
<protein>
    <submittedName>
        <fullName evidence="1">DUF1501 domain-containing protein</fullName>
    </submittedName>
</protein>